<accession>E1X5B7</accession>
<keyword evidence="3" id="KW-1185">Reference proteome</keyword>
<evidence type="ECO:0000313" key="2">
    <source>
        <dbReference type="EMBL" id="CBW27238.1"/>
    </source>
</evidence>
<sequence>MHASVIFGTILCLFFLFLISKIFYNLITNSHLLKYEFPEGWSKKITERYPIFSKLDDKSKNEVGKKTQIIVAQRKVHGLLELDVKIDLRLALAFEMSFLNQERRTARVYSSIDPISVLPWSSYQEHKNRSSFTIYWDEDTYTLYLETPANELLKGTYYLWLKVDKRFSHLSDEQLLTIHRELSESTWPISLEAGQRILNSKFSES</sequence>
<dbReference type="OrthoDB" id="9965028at2"/>
<keyword evidence="1" id="KW-1133">Transmembrane helix</keyword>
<feature type="transmembrane region" description="Helical" evidence="1">
    <location>
        <begin position="6"/>
        <end position="27"/>
    </location>
</feature>
<dbReference type="Pfam" id="PF06167">
    <property type="entry name" value="Peptidase_M90"/>
    <property type="match status" value="1"/>
</dbReference>
<dbReference type="STRING" id="862908.BMS_2443"/>
<dbReference type="HOGENOM" id="CLU_1335984_0_0_7"/>
<dbReference type="RefSeq" id="WP_014245015.1">
    <property type="nucleotide sequence ID" value="NC_016620.1"/>
</dbReference>
<protein>
    <submittedName>
        <fullName evidence="2">Membrane protein</fullName>
    </submittedName>
</protein>
<keyword evidence="1" id="KW-0472">Membrane</keyword>
<name>E1X5B7_HALMS</name>
<proteinExistence type="predicted"/>
<dbReference type="AlphaFoldDB" id="E1X5B7"/>
<dbReference type="PATRIC" id="fig|862908.3.peg.2329"/>
<dbReference type="InterPro" id="IPR010384">
    <property type="entry name" value="MtfA_fam"/>
</dbReference>
<dbReference type="EMBL" id="FQ312005">
    <property type="protein sequence ID" value="CBW27238.1"/>
    <property type="molecule type" value="Genomic_DNA"/>
</dbReference>
<dbReference type="KEGG" id="bmx:BMS_2443"/>
<organism evidence="2 3">
    <name type="scientific">Halobacteriovorax marinus (strain ATCC BAA-682 / DSM 15412 / SJ)</name>
    <name type="common">Bacteriovorax marinus</name>
    <dbReference type="NCBI Taxonomy" id="862908"/>
    <lineage>
        <taxon>Bacteria</taxon>
        <taxon>Pseudomonadati</taxon>
        <taxon>Bdellovibrionota</taxon>
        <taxon>Bacteriovoracia</taxon>
        <taxon>Bacteriovoracales</taxon>
        <taxon>Halobacteriovoraceae</taxon>
        <taxon>Halobacteriovorax</taxon>
    </lineage>
</organism>
<reference evidence="3" key="1">
    <citation type="journal article" date="2013" name="ISME J.">
        <title>A small predatory core genome in the divergent marine Bacteriovorax marinus SJ and the terrestrial Bdellovibrio bacteriovorus.</title>
        <authorList>
            <person name="Crossman L.C."/>
            <person name="Chen H."/>
            <person name="Cerdeno-Tarraga A.M."/>
            <person name="Brooks K."/>
            <person name="Quail M.A."/>
            <person name="Pineiro S.A."/>
            <person name="Hobley L."/>
            <person name="Sockett R.E."/>
            <person name="Bentley S.D."/>
            <person name="Parkhill J."/>
            <person name="Williams H.N."/>
            <person name="Stine O.C."/>
        </authorList>
    </citation>
    <scope>NUCLEOTIDE SEQUENCE [LARGE SCALE GENOMIC DNA]</scope>
    <source>
        <strain evidence="3">ATCC BAA-682 / DSM 15412 / SJ</strain>
    </source>
</reference>
<keyword evidence="1" id="KW-0812">Transmembrane</keyword>
<gene>
    <name evidence="2" type="ordered locus">BMS_2443</name>
</gene>
<evidence type="ECO:0000313" key="3">
    <source>
        <dbReference type="Proteomes" id="UP000008963"/>
    </source>
</evidence>
<evidence type="ECO:0000256" key="1">
    <source>
        <dbReference type="SAM" id="Phobius"/>
    </source>
</evidence>
<dbReference type="Proteomes" id="UP000008963">
    <property type="component" value="Chromosome"/>
</dbReference>